<name>A0A6A1USY2_9ROSI</name>
<comment type="caution">
    <text evidence="3">The sequence shown here is derived from an EMBL/GenBank/DDBJ whole genome shotgun (WGS) entry which is preliminary data.</text>
</comment>
<feature type="region of interest" description="Disordered" evidence="2">
    <location>
        <begin position="107"/>
        <end position="132"/>
    </location>
</feature>
<evidence type="ECO:0000256" key="2">
    <source>
        <dbReference type="SAM" id="MobiDB-lite"/>
    </source>
</evidence>
<evidence type="ECO:0000313" key="4">
    <source>
        <dbReference type="Proteomes" id="UP000516437"/>
    </source>
</evidence>
<proteinExistence type="predicted"/>
<accession>A0A6A1USY2</accession>
<dbReference type="Proteomes" id="UP000516437">
    <property type="component" value="Chromosome 8"/>
</dbReference>
<evidence type="ECO:0000313" key="3">
    <source>
        <dbReference type="EMBL" id="KAB1203341.1"/>
    </source>
</evidence>
<dbReference type="InterPro" id="IPR004252">
    <property type="entry name" value="Probable_transposase_24"/>
</dbReference>
<organism evidence="3 4">
    <name type="scientific">Morella rubra</name>
    <name type="common">Chinese bayberry</name>
    <dbReference type="NCBI Taxonomy" id="262757"/>
    <lineage>
        <taxon>Eukaryota</taxon>
        <taxon>Viridiplantae</taxon>
        <taxon>Streptophyta</taxon>
        <taxon>Embryophyta</taxon>
        <taxon>Tracheophyta</taxon>
        <taxon>Spermatophyta</taxon>
        <taxon>Magnoliopsida</taxon>
        <taxon>eudicotyledons</taxon>
        <taxon>Gunneridae</taxon>
        <taxon>Pentapetalae</taxon>
        <taxon>rosids</taxon>
        <taxon>fabids</taxon>
        <taxon>Fagales</taxon>
        <taxon>Myricaceae</taxon>
        <taxon>Morella</taxon>
    </lineage>
</organism>
<keyword evidence="4" id="KW-1185">Reference proteome</keyword>
<dbReference type="AlphaFoldDB" id="A0A6A1USY2"/>
<dbReference type="OrthoDB" id="1921870at2759"/>
<gene>
    <name evidence="3" type="ORF">CJ030_MR8G016486</name>
</gene>
<protein>
    <submittedName>
        <fullName evidence="3">Uncharacterized protein</fullName>
    </submittedName>
</protein>
<feature type="coiled-coil region" evidence="1">
    <location>
        <begin position="282"/>
        <end position="327"/>
    </location>
</feature>
<dbReference type="EMBL" id="RXIC02000026">
    <property type="protein sequence ID" value="KAB1203341.1"/>
    <property type="molecule type" value="Genomic_DNA"/>
</dbReference>
<keyword evidence="1" id="KW-0175">Coiled coil</keyword>
<reference evidence="3 4" key="1">
    <citation type="journal article" date="2019" name="Plant Biotechnol. J.">
        <title>The red bayberry genome and genetic basis of sex determination.</title>
        <authorList>
            <person name="Jia H.M."/>
            <person name="Jia H.J."/>
            <person name="Cai Q.L."/>
            <person name="Wang Y."/>
            <person name="Zhao H.B."/>
            <person name="Yang W.F."/>
            <person name="Wang G.Y."/>
            <person name="Li Y.H."/>
            <person name="Zhan D.L."/>
            <person name="Shen Y.T."/>
            <person name="Niu Q.F."/>
            <person name="Chang L."/>
            <person name="Qiu J."/>
            <person name="Zhao L."/>
            <person name="Xie H.B."/>
            <person name="Fu W.Y."/>
            <person name="Jin J."/>
            <person name="Li X.W."/>
            <person name="Jiao Y."/>
            <person name="Zhou C.C."/>
            <person name="Tu T."/>
            <person name="Chai C.Y."/>
            <person name="Gao J.L."/>
            <person name="Fan L.J."/>
            <person name="van de Weg E."/>
            <person name="Wang J.Y."/>
            <person name="Gao Z.S."/>
        </authorList>
    </citation>
    <scope>NUCLEOTIDE SEQUENCE [LARGE SCALE GENOMIC DNA]</scope>
    <source>
        <tissue evidence="3">Leaves</tissue>
    </source>
</reference>
<sequence length="338" mass="38704">MTIDRSHFVLHYPPKCVESSFIVFYVKDADRFPLYMFELIMDDAWGIKDNSLPYGVFLTQFLIQRGVAIGDGETRKEVMSAVNKFTLSRSKGQEGALTRRFTRRVARRRGAARASTDTRPTRSKAPLEMGEPAVPPPGWPSYLWISTAVWKRSEQNKKNRSKLTVNHAAGSRSFQRTRACMKNQESGEINPAELYKKNYTNKDGFGPRKEREKFILIYFNVSGNYCHFLGTDGCLPAQCDLEGKTYTEIEVYSEILGKKSGYVRGLGRAVKPPPSSTLTTQSSDLQHQLAKARDEIEAMRAAREKDLQEFAKKQAEMEATLRDHREEQWVEQERIRLE</sequence>
<evidence type="ECO:0000256" key="1">
    <source>
        <dbReference type="SAM" id="Coils"/>
    </source>
</evidence>
<dbReference type="Pfam" id="PF03004">
    <property type="entry name" value="Transposase_24"/>
    <property type="match status" value="1"/>
</dbReference>